<feature type="region of interest" description="Disordered" evidence="1">
    <location>
        <begin position="1"/>
        <end position="49"/>
    </location>
</feature>
<sequence>MSQTSDASQIKNTSAENVKTRSTSKKEAFTVVLDAKPISTVPPTDSKKK</sequence>
<evidence type="ECO:0000313" key="2">
    <source>
        <dbReference type="EMBL" id="MCI89741.1"/>
    </source>
</evidence>
<accession>A0A392VRX5</accession>
<feature type="compositionally biased region" description="Polar residues" evidence="1">
    <location>
        <begin position="1"/>
        <end position="21"/>
    </location>
</feature>
<proteinExistence type="predicted"/>
<reference evidence="2 3" key="1">
    <citation type="journal article" date="2018" name="Front. Plant Sci.">
        <title>Red Clover (Trifolium pratense) and Zigzag Clover (T. medium) - A Picture of Genomic Similarities and Differences.</title>
        <authorList>
            <person name="Dluhosova J."/>
            <person name="Istvanek J."/>
            <person name="Nedelnik J."/>
            <person name="Repkova J."/>
        </authorList>
    </citation>
    <scope>NUCLEOTIDE SEQUENCE [LARGE SCALE GENOMIC DNA]</scope>
    <source>
        <strain evidence="3">cv. 10/8</strain>
        <tissue evidence="2">Leaf</tissue>
    </source>
</reference>
<keyword evidence="3" id="KW-1185">Reference proteome</keyword>
<evidence type="ECO:0000256" key="1">
    <source>
        <dbReference type="SAM" id="MobiDB-lite"/>
    </source>
</evidence>
<comment type="caution">
    <text evidence="2">The sequence shown here is derived from an EMBL/GenBank/DDBJ whole genome shotgun (WGS) entry which is preliminary data.</text>
</comment>
<organism evidence="2 3">
    <name type="scientific">Trifolium medium</name>
    <dbReference type="NCBI Taxonomy" id="97028"/>
    <lineage>
        <taxon>Eukaryota</taxon>
        <taxon>Viridiplantae</taxon>
        <taxon>Streptophyta</taxon>
        <taxon>Embryophyta</taxon>
        <taxon>Tracheophyta</taxon>
        <taxon>Spermatophyta</taxon>
        <taxon>Magnoliopsida</taxon>
        <taxon>eudicotyledons</taxon>
        <taxon>Gunneridae</taxon>
        <taxon>Pentapetalae</taxon>
        <taxon>rosids</taxon>
        <taxon>fabids</taxon>
        <taxon>Fabales</taxon>
        <taxon>Fabaceae</taxon>
        <taxon>Papilionoideae</taxon>
        <taxon>50 kb inversion clade</taxon>
        <taxon>NPAAA clade</taxon>
        <taxon>Hologalegina</taxon>
        <taxon>IRL clade</taxon>
        <taxon>Trifolieae</taxon>
        <taxon>Trifolium</taxon>
    </lineage>
</organism>
<dbReference type="AlphaFoldDB" id="A0A392VRX5"/>
<evidence type="ECO:0000313" key="3">
    <source>
        <dbReference type="Proteomes" id="UP000265520"/>
    </source>
</evidence>
<name>A0A392VRX5_9FABA</name>
<dbReference type="Proteomes" id="UP000265520">
    <property type="component" value="Unassembled WGS sequence"/>
</dbReference>
<dbReference type="EMBL" id="LXQA011226803">
    <property type="protein sequence ID" value="MCI89741.1"/>
    <property type="molecule type" value="Genomic_DNA"/>
</dbReference>
<protein>
    <submittedName>
        <fullName evidence="2">Uncharacterized protein</fullName>
    </submittedName>
</protein>
<feature type="non-terminal residue" evidence="2">
    <location>
        <position position="49"/>
    </location>
</feature>